<comment type="caution">
    <text evidence="3">The sequence shown here is derived from an EMBL/GenBank/DDBJ whole genome shotgun (WGS) entry which is preliminary data.</text>
</comment>
<organism evidence="3 4">
    <name type="scientific">Fasciolopsis buskii</name>
    <dbReference type="NCBI Taxonomy" id="27845"/>
    <lineage>
        <taxon>Eukaryota</taxon>
        <taxon>Metazoa</taxon>
        <taxon>Spiralia</taxon>
        <taxon>Lophotrochozoa</taxon>
        <taxon>Platyhelminthes</taxon>
        <taxon>Trematoda</taxon>
        <taxon>Digenea</taxon>
        <taxon>Plagiorchiida</taxon>
        <taxon>Echinostomata</taxon>
        <taxon>Echinostomatoidea</taxon>
        <taxon>Fasciolidae</taxon>
        <taxon>Fasciolopsis</taxon>
    </lineage>
</organism>
<keyword evidence="1" id="KW-1133">Transmembrane helix</keyword>
<dbReference type="PROSITE" id="PS50092">
    <property type="entry name" value="TSP1"/>
    <property type="match status" value="1"/>
</dbReference>
<keyword evidence="1" id="KW-0472">Membrane</keyword>
<dbReference type="Proteomes" id="UP000728185">
    <property type="component" value="Unassembled WGS sequence"/>
</dbReference>
<dbReference type="AlphaFoldDB" id="A0A8E0RP97"/>
<evidence type="ECO:0000313" key="3">
    <source>
        <dbReference type="EMBL" id="KAA0184439.1"/>
    </source>
</evidence>
<proteinExistence type="predicted"/>
<evidence type="ECO:0000256" key="1">
    <source>
        <dbReference type="SAM" id="Phobius"/>
    </source>
</evidence>
<protein>
    <recommendedName>
        <fullName evidence="2">EGF-like domain-containing protein</fullName>
    </recommendedName>
</protein>
<feature type="domain" description="EGF-like" evidence="2">
    <location>
        <begin position="334"/>
        <end position="375"/>
    </location>
</feature>
<keyword evidence="1" id="KW-0812">Transmembrane</keyword>
<feature type="domain" description="EGF-like" evidence="2">
    <location>
        <begin position="393"/>
        <end position="451"/>
    </location>
</feature>
<keyword evidence="4" id="KW-1185">Reference proteome</keyword>
<dbReference type="Gene3D" id="2.10.25.10">
    <property type="entry name" value="Laminin"/>
    <property type="match status" value="1"/>
</dbReference>
<sequence>KDQDKEYTPHNISESFTLYELYDKILNLYVDKRLVFPESHVDAVNLRKIQNVKDKITYIEAVKPRFFFHLFVNAHRAFVAASDSCKRDEVGKCVTFPTDFSHSIWMYNWVICSYLGHSDSVDVDGICPRLCRPHSEKTKQALRANNLKIPVPFYADYFDENALDICEQLQYAVPGSCTLAGKGIGIHEYKCDCAFGAYKWSTVDKLSGCLLKEEVIKTEAESNTTNWNVKCSPDELAFYCDEENTEVCYYRLWKESNEPKLNLTTFVRQSRTPYCHCKKGFAGISCKEKYNPCNHLIPLAINDPENYMTVHLIDGPYLQMYSAEEISGATGNWLCGTKTGRGTCKPVKGLDSPFRCICAKGYERDQQFSDFDNCMKNTVIERYAEIDGRPVVHCGSFICLNNGTCVTKTLVGESTYNITKVVSETRTTEPGLFDATEVCQCPVGFIGPSCDVEENTWAEWEDWSPCVPYCGRMRYKYRMRMCVGDSGCVGSAVESLPCPNTICPLLSVVNASGKSAEFSMESSRYYTVSRAHMLTWMLGLVLPLEFILIVLGVVILEKCILRSKTRIHFSS</sequence>
<dbReference type="OrthoDB" id="6222764at2759"/>
<feature type="domain" description="EGF-like" evidence="2">
    <location>
        <begin position="230"/>
        <end position="287"/>
    </location>
</feature>
<dbReference type="SMART" id="SM00209">
    <property type="entry name" value="TSP1"/>
    <property type="match status" value="1"/>
</dbReference>
<name>A0A8E0RP97_9TREM</name>
<evidence type="ECO:0000313" key="4">
    <source>
        <dbReference type="Proteomes" id="UP000728185"/>
    </source>
</evidence>
<dbReference type="InterPro" id="IPR000884">
    <property type="entry name" value="TSP1_rpt"/>
</dbReference>
<feature type="transmembrane region" description="Helical" evidence="1">
    <location>
        <begin position="533"/>
        <end position="556"/>
    </location>
</feature>
<evidence type="ECO:0000259" key="2">
    <source>
        <dbReference type="SMART" id="SM00181"/>
    </source>
</evidence>
<gene>
    <name evidence="3" type="ORF">FBUS_02234</name>
</gene>
<dbReference type="InterPro" id="IPR000742">
    <property type="entry name" value="EGF"/>
</dbReference>
<feature type="non-terminal residue" evidence="3">
    <location>
        <position position="1"/>
    </location>
</feature>
<dbReference type="SUPFAM" id="SSF82895">
    <property type="entry name" value="TSP-1 type 1 repeat"/>
    <property type="match status" value="1"/>
</dbReference>
<dbReference type="InterPro" id="IPR036383">
    <property type="entry name" value="TSP1_rpt_sf"/>
</dbReference>
<accession>A0A8E0RP97</accession>
<reference evidence="3" key="1">
    <citation type="submission" date="2019-05" db="EMBL/GenBank/DDBJ databases">
        <title>Annotation for the trematode Fasciolopsis buski.</title>
        <authorList>
            <person name="Choi Y.-J."/>
        </authorList>
    </citation>
    <scope>NUCLEOTIDE SEQUENCE</scope>
    <source>
        <strain evidence="3">HT</strain>
        <tissue evidence="3">Whole worm</tissue>
    </source>
</reference>
<dbReference type="EMBL" id="LUCM01011105">
    <property type="protein sequence ID" value="KAA0184439.1"/>
    <property type="molecule type" value="Genomic_DNA"/>
</dbReference>
<dbReference type="SMART" id="SM00181">
    <property type="entry name" value="EGF"/>
    <property type="match status" value="3"/>
</dbReference>